<accession>A0A078AHR9</accession>
<protein>
    <recommendedName>
        <fullName evidence="10">Dynein axonemal intermediate chain 4</fullName>
    </recommendedName>
    <alternativeName>
        <fullName evidence="11">WD repeat-containing protein 78</fullName>
    </alternativeName>
</protein>
<dbReference type="OrthoDB" id="366230at2759"/>
<evidence type="ECO:0000256" key="10">
    <source>
        <dbReference type="ARBA" id="ARBA00040002"/>
    </source>
</evidence>
<sequence length="285" mass="32618">MDNQLKIEQISCVDINPSNQDLIAVGYGEFDIDCTQSLKKGYLCFWSLKNPRDSQSNIAIFNILSPDSKSIANSNNLEGKHFDIVWEVKWIERGEKEILVSISGDGGLSIEFPQSENGINYFAATEENIIYRCSTLLTKKYQAVYYGHTGAVNRLRCNPFWDSIKCPVFITCSYDWTDQVNDIMWSPNISSVFASVANDGRIEIWDIFKDNQQPQLTYYDRNSKGNYKNTPKSVIKFSNNRPLLITGNIKGSLDIYRLYGLNDIIQTKEDQIQRLLTSIQKNDLQ</sequence>
<evidence type="ECO:0000313" key="13">
    <source>
        <dbReference type="EMBL" id="CDW80368.1"/>
    </source>
</evidence>
<keyword evidence="14" id="KW-1185">Reference proteome</keyword>
<dbReference type="SUPFAM" id="SSF50978">
    <property type="entry name" value="WD40 repeat-like"/>
    <property type="match status" value="1"/>
</dbReference>
<evidence type="ECO:0000256" key="2">
    <source>
        <dbReference type="ARBA" id="ARBA00022490"/>
    </source>
</evidence>
<dbReference type="EMBL" id="CCKQ01008904">
    <property type="protein sequence ID" value="CDW80368.1"/>
    <property type="molecule type" value="Genomic_DNA"/>
</dbReference>
<organism evidence="13 14">
    <name type="scientific">Stylonychia lemnae</name>
    <name type="common">Ciliate</name>
    <dbReference type="NCBI Taxonomy" id="5949"/>
    <lineage>
        <taxon>Eukaryota</taxon>
        <taxon>Sar</taxon>
        <taxon>Alveolata</taxon>
        <taxon>Ciliophora</taxon>
        <taxon>Intramacronucleata</taxon>
        <taxon>Spirotrichea</taxon>
        <taxon>Stichotrichia</taxon>
        <taxon>Sporadotrichida</taxon>
        <taxon>Oxytrichidae</taxon>
        <taxon>Stylonychinae</taxon>
        <taxon>Stylonychia</taxon>
    </lineage>
</organism>
<evidence type="ECO:0000256" key="3">
    <source>
        <dbReference type="ARBA" id="ARBA00022574"/>
    </source>
</evidence>
<keyword evidence="3 12" id="KW-0853">WD repeat</keyword>
<keyword evidence="5" id="KW-0282">Flagellum</keyword>
<dbReference type="InterPro" id="IPR050687">
    <property type="entry name" value="Dynein_IC"/>
</dbReference>
<dbReference type="GO" id="GO:0003341">
    <property type="term" value="P:cilium movement"/>
    <property type="evidence" value="ECO:0007669"/>
    <property type="project" value="TreeGrafter"/>
</dbReference>
<proteinExistence type="predicted"/>
<evidence type="ECO:0000256" key="8">
    <source>
        <dbReference type="ARBA" id="ARBA00023273"/>
    </source>
</evidence>
<dbReference type="InParanoid" id="A0A078AHR9"/>
<evidence type="ECO:0000256" key="12">
    <source>
        <dbReference type="PROSITE-ProRule" id="PRU00221"/>
    </source>
</evidence>
<evidence type="ECO:0000256" key="11">
    <source>
        <dbReference type="ARBA" id="ARBA00041557"/>
    </source>
</evidence>
<dbReference type="AlphaFoldDB" id="A0A078AHR9"/>
<dbReference type="InterPro" id="IPR036322">
    <property type="entry name" value="WD40_repeat_dom_sf"/>
</dbReference>
<dbReference type="Gene3D" id="2.130.10.10">
    <property type="entry name" value="YVTN repeat-like/Quinoprotein amine dehydrogenase"/>
    <property type="match status" value="2"/>
</dbReference>
<evidence type="ECO:0000256" key="6">
    <source>
        <dbReference type="ARBA" id="ARBA00023069"/>
    </source>
</evidence>
<dbReference type="GO" id="GO:0045503">
    <property type="term" value="F:dynein light chain binding"/>
    <property type="evidence" value="ECO:0007669"/>
    <property type="project" value="TreeGrafter"/>
</dbReference>
<keyword evidence="4" id="KW-0677">Repeat</keyword>
<reference evidence="13 14" key="1">
    <citation type="submission" date="2014-06" db="EMBL/GenBank/DDBJ databases">
        <authorList>
            <person name="Swart Estienne"/>
        </authorList>
    </citation>
    <scope>NUCLEOTIDE SEQUENCE [LARGE SCALE GENOMIC DNA]</scope>
    <source>
        <strain evidence="13 14">130c</strain>
    </source>
</reference>
<evidence type="ECO:0000256" key="5">
    <source>
        <dbReference type="ARBA" id="ARBA00022846"/>
    </source>
</evidence>
<dbReference type="InterPro" id="IPR015943">
    <property type="entry name" value="WD40/YVTN_repeat-like_dom_sf"/>
</dbReference>
<evidence type="ECO:0000256" key="1">
    <source>
        <dbReference type="ARBA" id="ARBA00004611"/>
    </source>
</evidence>
<dbReference type="PANTHER" id="PTHR12442:SF12">
    <property type="entry name" value="DYNEIN AXONEMAL INTERMEDIATE CHAIN 4"/>
    <property type="match status" value="1"/>
</dbReference>
<name>A0A078AHR9_STYLE</name>
<keyword evidence="8" id="KW-0966">Cell projection</keyword>
<evidence type="ECO:0000256" key="4">
    <source>
        <dbReference type="ARBA" id="ARBA00022737"/>
    </source>
</evidence>
<dbReference type="InterPro" id="IPR001680">
    <property type="entry name" value="WD40_rpt"/>
</dbReference>
<comment type="subcellular location">
    <subcellularLocation>
        <location evidence="1">Cytoplasm</location>
        <location evidence="1">Cytoskeleton</location>
        <location evidence="1">Flagellum axoneme</location>
    </subcellularLocation>
    <subcellularLocation>
        <location evidence="9">Dynein axonemal particle</location>
    </subcellularLocation>
</comment>
<dbReference type="GO" id="GO:0120293">
    <property type="term" value="C:dynein axonemal particle"/>
    <property type="evidence" value="ECO:0007669"/>
    <property type="project" value="UniProtKB-SubCell"/>
</dbReference>
<evidence type="ECO:0000256" key="7">
    <source>
        <dbReference type="ARBA" id="ARBA00023212"/>
    </source>
</evidence>
<gene>
    <name evidence="13" type="primary">Contig17785.g18904</name>
    <name evidence="13" type="ORF">STYLEM_9366</name>
</gene>
<feature type="repeat" description="WD" evidence="12">
    <location>
        <begin position="177"/>
        <end position="207"/>
    </location>
</feature>
<evidence type="ECO:0000256" key="9">
    <source>
        <dbReference type="ARBA" id="ARBA00024190"/>
    </source>
</evidence>
<keyword evidence="2" id="KW-0963">Cytoplasm</keyword>
<keyword evidence="6" id="KW-0969">Cilium</keyword>
<dbReference type="Proteomes" id="UP000039865">
    <property type="component" value="Unassembled WGS sequence"/>
</dbReference>
<dbReference type="PROSITE" id="PS50082">
    <property type="entry name" value="WD_REPEATS_2"/>
    <property type="match status" value="1"/>
</dbReference>
<dbReference type="PANTHER" id="PTHR12442">
    <property type="entry name" value="DYNEIN INTERMEDIATE CHAIN"/>
    <property type="match status" value="1"/>
</dbReference>
<evidence type="ECO:0000313" key="14">
    <source>
        <dbReference type="Proteomes" id="UP000039865"/>
    </source>
</evidence>
<dbReference type="GO" id="GO:0045504">
    <property type="term" value="F:dynein heavy chain binding"/>
    <property type="evidence" value="ECO:0007669"/>
    <property type="project" value="TreeGrafter"/>
</dbReference>
<dbReference type="GO" id="GO:0005858">
    <property type="term" value="C:axonemal dynein complex"/>
    <property type="evidence" value="ECO:0007669"/>
    <property type="project" value="TreeGrafter"/>
</dbReference>
<keyword evidence="7" id="KW-0206">Cytoskeleton</keyword>